<dbReference type="GO" id="GO:0007166">
    <property type="term" value="P:cell surface receptor signaling pathway"/>
    <property type="evidence" value="ECO:0007669"/>
    <property type="project" value="TreeGrafter"/>
</dbReference>
<dbReference type="GO" id="GO:0005886">
    <property type="term" value="C:plasma membrane"/>
    <property type="evidence" value="ECO:0007669"/>
    <property type="project" value="TreeGrafter"/>
</dbReference>
<name>A0A444URB4_ACIRT</name>
<keyword evidence="1" id="KW-0732">Signal</keyword>
<proteinExistence type="predicted"/>
<dbReference type="EMBL" id="SCEB01014211">
    <property type="protein sequence ID" value="RXM90711.1"/>
    <property type="molecule type" value="Genomic_DNA"/>
</dbReference>
<dbReference type="CDD" id="cd00099">
    <property type="entry name" value="IgV"/>
    <property type="match status" value="1"/>
</dbReference>
<dbReference type="InterPro" id="IPR003599">
    <property type="entry name" value="Ig_sub"/>
</dbReference>
<dbReference type="SUPFAM" id="SSF48726">
    <property type="entry name" value="Immunoglobulin"/>
    <property type="match status" value="1"/>
</dbReference>
<dbReference type="Proteomes" id="UP000289886">
    <property type="component" value="Unassembled WGS sequence"/>
</dbReference>
<evidence type="ECO:0000313" key="4">
    <source>
        <dbReference type="EMBL" id="RXM90711.1"/>
    </source>
</evidence>
<dbReference type="InterPro" id="IPR007110">
    <property type="entry name" value="Ig-like_dom"/>
</dbReference>
<dbReference type="AlphaFoldDB" id="A0A444URB4"/>
<dbReference type="PROSITE" id="PS50835">
    <property type="entry name" value="IG_LIKE"/>
    <property type="match status" value="1"/>
</dbReference>
<dbReference type="SMART" id="SM00406">
    <property type="entry name" value="IGv"/>
    <property type="match status" value="1"/>
</dbReference>
<dbReference type="InterPro" id="IPR013106">
    <property type="entry name" value="Ig_V-set"/>
</dbReference>
<keyword evidence="5" id="KW-1185">Reference proteome</keyword>
<dbReference type="Gene3D" id="2.60.40.10">
    <property type="entry name" value="Immunoglobulins"/>
    <property type="match status" value="1"/>
</dbReference>
<dbReference type="Pfam" id="PF07686">
    <property type="entry name" value="V-set"/>
    <property type="match status" value="1"/>
</dbReference>
<accession>A0A444URB4</accession>
<evidence type="ECO:0000256" key="1">
    <source>
        <dbReference type="ARBA" id="ARBA00022729"/>
    </source>
</evidence>
<evidence type="ECO:0000313" key="5">
    <source>
        <dbReference type="Proteomes" id="UP000289886"/>
    </source>
</evidence>
<organism evidence="4 5">
    <name type="scientific">Acipenser ruthenus</name>
    <name type="common">Sterlet sturgeon</name>
    <dbReference type="NCBI Taxonomy" id="7906"/>
    <lineage>
        <taxon>Eukaryota</taxon>
        <taxon>Metazoa</taxon>
        <taxon>Chordata</taxon>
        <taxon>Craniata</taxon>
        <taxon>Vertebrata</taxon>
        <taxon>Euteleostomi</taxon>
        <taxon>Actinopterygii</taxon>
        <taxon>Chondrostei</taxon>
        <taxon>Acipenseriformes</taxon>
        <taxon>Acipenseridae</taxon>
        <taxon>Acipenser</taxon>
    </lineage>
</organism>
<dbReference type="InterPro" id="IPR036179">
    <property type="entry name" value="Ig-like_dom_sf"/>
</dbReference>
<protein>
    <submittedName>
        <fullName evidence="4">Ig heavy chain V region 108A</fullName>
    </submittedName>
</protein>
<dbReference type="GO" id="GO:0002376">
    <property type="term" value="P:immune system process"/>
    <property type="evidence" value="ECO:0007669"/>
    <property type="project" value="UniProtKB-KW"/>
</dbReference>
<sequence>FHFLILSLSTDFSDGNVHQSPPSLFESPGRSAELQCSHDDSSYTRMYWYQQTRKGALELIGYLSYKDVFPEEKFKKRFNLTGDAEKAGSLTISSVTAEDSAVYFCAASIHSAADHLSPLQ</sequence>
<gene>
    <name evidence="4" type="ORF">EOD39_21924</name>
</gene>
<dbReference type="InterPro" id="IPR050413">
    <property type="entry name" value="TCR_beta_variable"/>
</dbReference>
<dbReference type="PANTHER" id="PTHR23268">
    <property type="entry name" value="T-CELL RECEPTOR BETA CHAIN"/>
    <property type="match status" value="1"/>
</dbReference>
<keyword evidence="2" id="KW-0391">Immunity</keyword>
<evidence type="ECO:0000259" key="3">
    <source>
        <dbReference type="PROSITE" id="PS50835"/>
    </source>
</evidence>
<comment type="caution">
    <text evidence="4">The sequence shown here is derived from an EMBL/GenBank/DDBJ whole genome shotgun (WGS) entry which is preliminary data.</text>
</comment>
<feature type="domain" description="Ig-like" evidence="3">
    <location>
        <begin position="15"/>
        <end position="117"/>
    </location>
</feature>
<dbReference type="SMART" id="SM00409">
    <property type="entry name" value="IG"/>
    <property type="match status" value="1"/>
</dbReference>
<reference evidence="4 5" key="1">
    <citation type="submission" date="2019-01" db="EMBL/GenBank/DDBJ databases">
        <title>Draft Genome and Complete Hox-Cluster Characterization of the Sterlet Sturgeon (Acipenser ruthenus).</title>
        <authorList>
            <person name="Wei Q."/>
        </authorList>
    </citation>
    <scope>NUCLEOTIDE SEQUENCE [LARGE SCALE GENOMIC DNA]</scope>
    <source>
        <strain evidence="4">WHYD16114868_AA</strain>
        <tissue evidence="4">Blood</tissue>
    </source>
</reference>
<feature type="non-terminal residue" evidence="4">
    <location>
        <position position="1"/>
    </location>
</feature>
<dbReference type="PANTHER" id="PTHR23268:SF124">
    <property type="entry name" value="IG-LIKE DOMAIN-CONTAINING PROTEIN"/>
    <property type="match status" value="1"/>
</dbReference>
<dbReference type="InterPro" id="IPR013783">
    <property type="entry name" value="Ig-like_fold"/>
</dbReference>
<evidence type="ECO:0000256" key="2">
    <source>
        <dbReference type="ARBA" id="ARBA00022859"/>
    </source>
</evidence>